<dbReference type="HOGENOM" id="CLU_118269_1_2_1"/>
<evidence type="ECO:0000313" key="2">
    <source>
        <dbReference type="Proteomes" id="UP000016935"/>
    </source>
</evidence>
<dbReference type="STRING" id="671987.R0KH52"/>
<gene>
    <name evidence="1" type="ORF">SETTUDRAFT_87837</name>
</gene>
<proteinExistence type="predicted"/>
<dbReference type="PANTHER" id="PTHR33481">
    <property type="entry name" value="REVERSE TRANSCRIPTASE"/>
    <property type="match status" value="1"/>
</dbReference>
<reference evidence="1 2" key="1">
    <citation type="journal article" date="2012" name="PLoS Pathog.">
        <title>Diverse lifestyles and strategies of plant pathogenesis encoded in the genomes of eighteen Dothideomycetes fungi.</title>
        <authorList>
            <person name="Ohm R.A."/>
            <person name="Feau N."/>
            <person name="Henrissat B."/>
            <person name="Schoch C.L."/>
            <person name="Horwitz B.A."/>
            <person name="Barry K.W."/>
            <person name="Condon B.J."/>
            <person name="Copeland A.C."/>
            <person name="Dhillon B."/>
            <person name="Glaser F."/>
            <person name="Hesse C.N."/>
            <person name="Kosti I."/>
            <person name="LaButti K."/>
            <person name="Lindquist E.A."/>
            <person name="Lucas S."/>
            <person name="Salamov A.A."/>
            <person name="Bradshaw R.E."/>
            <person name="Ciuffetti L."/>
            <person name="Hamelin R.C."/>
            <person name="Kema G.H.J."/>
            <person name="Lawrence C."/>
            <person name="Scott J.A."/>
            <person name="Spatafora J.W."/>
            <person name="Turgeon B.G."/>
            <person name="de Wit P.J.G.M."/>
            <person name="Zhong S."/>
            <person name="Goodwin S.B."/>
            <person name="Grigoriev I.V."/>
        </authorList>
    </citation>
    <scope>NUCLEOTIDE SEQUENCE [LARGE SCALE GENOMIC DNA]</scope>
    <source>
        <strain evidence="2">28A</strain>
    </source>
</reference>
<dbReference type="PANTHER" id="PTHR33481:SF1">
    <property type="entry name" value="ENDONUCLEASE_EXONUCLEASE_PHOSPHATASE DOMAIN-CONTAINING PROTEIN-RELATED"/>
    <property type="match status" value="1"/>
</dbReference>
<dbReference type="Proteomes" id="UP000016935">
    <property type="component" value="Unassembled WGS sequence"/>
</dbReference>
<reference evidence="1 2" key="2">
    <citation type="journal article" date="2013" name="PLoS Genet.">
        <title>Comparative genome structure, secondary metabolite, and effector coding capacity across Cochliobolus pathogens.</title>
        <authorList>
            <person name="Condon B.J."/>
            <person name="Leng Y."/>
            <person name="Wu D."/>
            <person name="Bushley K.E."/>
            <person name="Ohm R.A."/>
            <person name="Otillar R."/>
            <person name="Martin J."/>
            <person name="Schackwitz W."/>
            <person name="Grimwood J."/>
            <person name="MohdZainudin N."/>
            <person name="Xue C."/>
            <person name="Wang R."/>
            <person name="Manning V.A."/>
            <person name="Dhillon B."/>
            <person name="Tu Z.J."/>
            <person name="Steffenson B.J."/>
            <person name="Salamov A."/>
            <person name="Sun H."/>
            <person name="Lowry S."/>
            <person name="LaButti K."/>
            <person name="Han J."/>
            <person name="Copeland A."/>
            <person name="Lindquist E."/>
            <person name="Barry K."/>
            <person name="Schmutz J."/>
            <person name="Baker S.E."/>
            <person name="Ciuffetti L.M."/>
            <person name="Grigoriev I.V."/>
            <person name="Zhong S."/>
            <person name="Turgeon B.G."/>
        </authorList>
    </citation>
    <scope>NUCLEOTIDE SEQUENCE [LARGE SCALE GENOMIC DNA]</scope>
    <source>
        <strain evidence="2">28A</strain>
    </source>
</reference>
<evidence type="ECO:0000313" key="1">
    <source>
        <dbReference type="EMBL" id="EOA87402.1"/>
    </source>
</evidence>
<evidence type="ECO:0008006" key="3">
    <source>
        <dbReference type="Google" id="ProtNLM"/>
    </source>
</evidence>
<dbReference type="GeneID" id="19405672"/>
<organism evidence="1 2">
    <name type="scientific">Exserohilum turcicum (strain 28A)</name>
    <name type="common">Northern leaf blight fungus</name>
    <name type="synonym">Setosphaeria turcica</name>
    <dbReference type="NCBI Taxonomy" id="671987"/>
    <lineage>
        <taxon>Eukaryota</taxon>
        <taxon>Fungi</taxon>
        <taxon>Dikarya</taxon>
        <taxon>Ascomycota</taxon>
        <taxon>Pezizomycotina</taxon>
        <taxon>Dothideomycetes</taxon>
        <taxon>Pleosporomycetidae</taxon>
        <taxon>Pleosporales</taxon>
        <taxon>Pleosporineae</taxon>
        <taxon>Pleosporaceae</taxon>
        <taxon>Exserohilum</taxon>
    </lineage>
</organism>
<keyword evidence="2" id="KW-1185">Reference proteome</keyword>
<dbReference type="RefSeq" id="XP_008025815.1">
    <property type="nucleotide sequence ID" value="XM_008027624.1"/>
</dbReference>
<protein>
    <recommendedName>
        <fullName evidence="3">Reverse transcriptase</fullName>
    </recommendedName>
</protein>
<name>R0KH52_EXST2</name>
<dbReference type="EMBL" id="KB908592">
    <property type="protein sequence ID" value="EOA87402.1"/>
    <property type="molecule type" value="Genomic_DNA"/>
</dbReference>
<dbReference type="OrthoDB" id="3935025at2759"/>
<dbReference type="AlphaFoldDB" id="R0KH52"/>
<sequence length="87" mass="9815">KILRNLPGGKLAGPDGIDMDMLKLSRHVTTPYLNRLFSACFKYSTYADAWKHACTYVLRKPGRSDYSEPTSYRPIALLSHLDKVLNG</sequence>
<feature type="non-terminal residue" evidence="1">
    <location>
        <position position="1"/>
    </location>
</feature>
<accession>R0KH52</accession>